<dbReference type="EMBL" id="VAFL01000003">
    <property type="protein sequence ID" value="TKW67808.1"/>
    <property type="molecule type" value="Genomic_DNA"/>
</dbReference>
<dbReference type="Gene3D" id="2.40.420.20">
    <property type="match status" value="1"/>
</dbReference>
<dbReference type="AlphaFoldDB" id="A0A533IDW3"/>
<feature type="chain" id="PRO_5021918153" evidence="4">
    <location>
        <begin position="26"/>
        <end position="424"/>
    </location>
</feature>
<dbReference type="Gene3D" id="2.40.30.170">
    <property type="match status" value="1"/>
</dbReference>
<evidence type="ECO:0000313" key="9">
    <source>
        <dbReference type="Proteomes" id="UP000315344"/>
    </source>
</evidence>
<name>A0A533IDW3_PARDE</name>
<dbReference type="SUPFAM" id="SSF111369">
    <property type="entry name" value="HlyD-like secretion proteins"/>
    <property type="match status" value="1"/>
</dbReference>
<evidence type="ECO:0000256" key="1">
    <source>
        <dbReference type="ARBA" id="ARBA00009477"/>
    </source>
</evidence>
<evidence type="ECO:0000256" key="2">
    <source>
        <dbReference type="SAM" id="Coils"/>
    </source>
</evidence>
<proteinExistence type="inferred from homology"/>
<dbReference type="Gene3D" id="1.10.287.470">
    <property type="entry name" value="Helix hairpin bin"/>
    <property type="match status" value="1"/>
</dbReference>
<evidence type="ECO:0000259" key="6">
    <source>
        <dbReference type="Pfam" id="PF25944"/>
    </source>
</evidence>
<dbReference type="GO" id="GO:0046677">
    <property type="term" value="P:response to antibiotic"/>
    <property type="evidence" value="ECO:0007669"/>
    <property type="project" value="TreeGrafter"/>
</dbReference>
<comment type="caution">
    <text evidence="8">The sequence shown here is derived from an EMBL/GenBank/DDBJ whole genome shotgun (WGS) entry which is preliminary data.</text>
</comment>
<feature type="region of interest" description="Disordered" evidence="3">
    <location>
        <begin position="378"/>
        <end position="424"/>
    </location>
</feature>
<protein>
    <submittedName>
        <fullName evidence="8">Efflux RND transporter periplasmic adaptor subunit</fullName>
    </submittedName>
</protein>
<feature type="domain" description="YknX-like C-terminal permuted SH3-like" evidence="7">
    <location>
        <begin position="312"/>
        <end position="368"/>
    </location>
</feature>
<feature type="signal peptide" evidence="4">
    <location>
        <begin position="1"/>
        <end position="25"/>
    </location>
</feature>
<feature type="domain" description="Multidrug resistance protein MdtA-like barrel-sandwich hybrid" evidence="5">
    <location>
        <begin position="63"/>
        <end position="204"/>
    </location>
</feature>
<comment type="similarity">
    <text evidence="1">Belongs to the membrane fusion protein (MFP) (TC 8.A.1) family.</text>
</comment>
<dbReference type="InterPro" id="IPR058626">
    <property type="entry name" value="MdtA-like_b-barrel"/>
</dbReference>
<feature type="domain" description="Multidrug resistance protein MdtA-like beta-barrel" evidence="6">
    <location>
        <begin position="208"/>
        <end position="295"/>
    </location>
</feature>
<dbReference type="Gene3D" id="2.40.50.100">
    <property type="match status" value="1"/>
</dbReference>
<dbReference type="GO" id="GO:0022857">
    <property type="term" value="F:transmembrane transporter activity"/>
    <property type="evidence" value="ECO:0007669"/>
    <property type="project" value="InterPro"/>
</dbReference>
<feature type="compositionally biased region" description="Low complexity" evidence="3">
    <location>
        <begin position="389"/>
        <end position="411"/>
    </location>
</feature>
<dbReference type="NCBIfam" id="TIGR01730">
    <property type="entry name" value="RND_mfp"/>
    <property type="match status" value="1"/>
</dbReference>
<dbReference type="InterPro" id="IPR006143">
    <property type="entry name" value="RND_pump_MFP"/>
</dbReference>
<dbReference type="GO" id="GO:0030313">
    <property type="term" value="C:cell envelope"/>
    <property type="evidence" value="ECO:0007669"/>
    <property type="project" value="UniProtKB-SubCell"/>
</dbReference>
<dbReference type="InterPro" id="IPR058637">
    <property type="entry name" value="YknX-like_C"/>
</dbReference>
<dbReference type="Proteomes" id="UP000315344">
    <property type="component" value="Unassembled WGS sequence"/>
</dbReference>
<dbReference type="Pfam" id="PF25917">
    <property type="entry name" value="BSH_RND"/>
    <property type="match status" value="1"/>
</dbReference>
<dbReference type="PANTHER" id="PTHR30158">
    <property type="entry name" value="ACRA/E-RELATED COMPONENT OF DRUG EFFLUX TRANSPORTER"/>
    <property type="match status" value="1"/>
</dbReference>
<dbReference type="GO" id="GO:0005886">
    <property type="term" value="C:plasma membrane"/>
    <property type="evidence" value="ECO:0007669"/>
    <property type="project" value="TreeGrafter"/>
</dbReference>
<keyword evidence="2" id="KW-0175">Coiled coil</keyword>
<keyword evidence="4" id="KW-0732">Signal</keyword>
<evidence type="ECO:0000259" key="7">
    <source>
        <dbReference type="Pfam" id="PF25989"/>
    </source>
</evidence>
<sequence length="424" mass="43414">MARTAALYLWSAIVLGLAVSGGASAQPAPGGQDAALSVGTITLSREDVPVTLNLSGVAVASESAQIRPLVQGVVQEILYRPDQSMTTGDPMFRIDPTSYEAALAAAEANVQSAEAARDQAQSDADRYEALAGRGVTEADAESARSALLQAEANVAVTQADLRAAQFNLDNTTIKSPIDGQASVSEVSVGDLVTSGQSDSLATVTRLDPIYADLADTSARMLRLRQMFDAGTIQPGDSLGVTLILENGQTMAGDGQVISVGDQVSTSTGTFNVRVEIGNPDRQVLPGMFVSAILTMGSHKAMLVPQVAASPQADGYLALYVVKDGKAAQVKVQPTGSTDSAWIVPEGLEDGTVLIVDNRDNLRDGMEVAPVAATIDTGGIVTDSGAADGTDAQTPEAAADEAAPADGAPQADMPEDSEAAADAGQ</sequence>
<evidence type="ECO:0000256" key="4">
    <source>
        <dbReference type="SAM" id="SignalP"/>
    </source>
</evidence>
<organism evidence="8 9">
    <name type="scientific">Paracoccus denitrificans</name>
    <dbReference type="NCBI Taxonomy" id="266"/>
    <lineage>
        <taxon>Bacteria</taxon>
        <taxon>Pseudomonadati</taxon>
        <taxon>Pseudomonadota</taxon>
        <taxon>Alphaproteobacteria</taxon>
        <taxon>Rhodobacterales</taxon>
        <taxon>Paracoccaceae</taxon>
        <taxon>Paracoccus</taxon>
    </lineage>
</organism>
<evidence type="ECO:0000313" key="8">
    <source>
        <dbReference type="EMBL" id="TKW67808.1"/>
    </source>
</evidence>
<reference evidence="8 9" key="1">
    <citation type="journal article" date="2017" name="Nat. Commun.">
        <title>In situ click chemistry generation of cyclooxygenase-2 inhibitors.</title>
        <authorList>
            <person name="Bhardwaj A."/>
            <person name="Kaur J."/>
            <person name="Wuest M."/>
            <person name="Wuest F."/>
        </authorList>
    </citation>
    <scope>NUCLEOTIDE SEQUENCE [LARGE SCALE GENOMIC DNA]</scope>
    <source>
        <strain evidence="8">S2_012_000_R3_94</strain>
    </source>
</reference>
<feature type="coiled-coil region" evidence="2">
    <location>
        <begin position="103"/>
        <end position="130"/>
    </location>
</feature>
<accession>A0A533IDW3</accession>
<evidence type="ECO:0000259" key="5">
    <source>
        <dbReference type="Pfam" id="PF25917"/>
    </source>
</evidence>
<dbReference type="Pfam" id="PF25989">
    <property type="entry name" value="YknX_C"/>
    <property type="match status" value="1"/>
</dbReference>
<dbReference type="Pfam" id="PF25944">
    <property type="entry name" value="Beta-barrel_RND"/>
    <property type="match status" value="1"/>
</dbReference>
<dbReference type="InterPro" id="IPR058625">
    <property type="entry name" value="MdtA-like_BSH"/>
</dbReference>
<evidence type="ECO:0000256" key="3">
    <source>
        <dbReference type="SAM" id="MobiDB-lite"/>
    </source>
</evidence>
<gene>
    <name evidence="8" type="ORF">DI616_05720</name>
</gene>